<reference evidence="1" key="1">
    <citation type="submission" date="2015-10" db="EMBL/GenBank/DDBJ databases">
        <title>Description of Candidatus Tenderia electrophaga gen. nov, sp. nov., an Uncultivated Electroautotroph from a Biocathode Enrichment.</title>
        <authorList>
            <person name="Eddie B.J."/>
            <person name="Malanoski A.P."/>
            <person name="Wang Z."/>
            <person name="Hall R.J."/>
            <person name="Oh S.D."/>
            <person name="Heiner C."/>
            <person name="Lin B."/>
            <person name="Strycharz-Glaven S.M."/>
        </authorList>
    </citation>
    <scope>NUCLEOTIDE SEQUENCE [LARGE SCALE GENOMIC DNA]</scope>
    <source>
        <strain evidence="1">NRL1</strain>
    </source>
</reference>
<dbReference type="EMBL" id="CP013099">
    <property type="protein sequence ID" value="ALP53202.1"/>
    <property type="molecule type" value="Genomic_DNA"/>
</dbReference>
<gene>
    <name evidence="1" type="ORF">Tel_08555</name>
</gene>
<protein>
    <submittedName>
        <fullName evidence="1">Uncharacterized protein</fullName>
    </submittedName>
</protein>
<organism evidence="1 2">
    <name type="scientific">Candidatus Tenderia electrophaga</name>
    <dbReference type="NCBI Taxonomy" id="1748243"/>
    <lineage>
        <taxon>Bacteria</taxon>
        <taxon>Pseudomonadati</taxon>
        <taxon>Pseudomonadota</taxon>
        <taxon>Gammaproteobacteria</taxon>
        <taxon>Candidatus Tenderiales</taxon>
        <taxon>Candidatus Tenderiaceae</taxon>
        <taxon>Candidatus Tenderia</taxon>
    </lineage>
</organism>
<dbReference type="AlphaFoldDB" id="A0A0S2TDK4"/>
<accession>A0A0S2TDK4</accession>
<dbReference type="KEGG" id="tee:Tel_08555"/>
<dbReference type="Proteomes" id="UP000055136">
    <property type="component" value="Chromosome"/>
</dbReference>
<sequence>MGHDKNGGFSSNIINSIHNSLLGLIIQSTRGFIKYDNISLLIKRTCYTYSLTLPTGKAHSSFTNNCLVL</sequence>
<proteinExistence type="predicted"/>
<name>A0A0S2TDK4_9GAMM</name>
<keyword evidence="2" id="KW-1185">Reference proteome</keyword>
<evidence type="ECO:0000313" key="2">
    <source>
        <dbReference type="Proteomes" id="UP000055136"/>
    </source>
</evidence>
<evidence type="ECO:0000313" key="1">
    <source>
        <dbReference type="EMBL" id="ALP53202.1"/>
    </source>
</evidence>